<protein>
    <submittedName>
        <fullName evidence="1">Uncharacterized protein</fullName>
    </submittedName>
</protein>
<organism evidence="1">
    <name type="scientific">Mesorhizobium sp. WSM2240</name>
    <dbReference type="NCBI Taxonomy" id="3228851"/>
    <lineage>
        <taxon>Bacteria</taxon>
        <taxon>Pseudomonadati</taxon>
        <taxon>Pseudomonadota</taxon>
        <taxon>Alphaproteobacteria</taxon>
        <taxon>Hyphomicrobiales</taxon>
        <taxon>Phyllobacteriaceae</taxon>
        <taxon>Mesorhizobium</taxon>
    </lineage>
</organism>
<dbReference type="EMBL" id="CP159253">
    <property type="protein sequence ID" value="XCG49977.1"/>
    <property type="molecule type" value="Genomic_DNA"/>
</dbReference>
<evidence type="ECO:0000313" key="1">
    <source>
        <dbReference type="EMBL" id="XCG49977.1"/>
    </source>
</evidence>
<proteinExistence type="predicted"/>
<dbReference type="AlphaFoldDB" id="A0AAU8CT35"/>
<name>A0AAU8CT35_9HYPH</name>
<reference evidence="1" key="1">
    <citation type="submission" date="2024-06" db="EMBL/GenBank/DDBJ databases">
        <title>Mesorhizobium karijinii sp. nov., a symbiont of the iconic Swainsona formosa from arid Australia.</title>
        <authorList>
            <person name="Hill Y.J."/>
            <person name="Watkin E.L.J."/>
            <person name="O'Hara G.W."/>
            <person name="Terpolilli J."/>
            <person name="Tye M.L."/>
            <person name="Kohlmeier M.G."/>
        </authorList>
    </citation>
    <scope>NUCLEOTIDE SEQUENCE</scope>
    <source>
        <strain evidence="1">WSM2240</strain>
    </source>
</reference>
<sequence length="454" mass="49609">MELRKDRSLDTLARSGNVAQFVSFMPAAAGKLKQQYSRVTGFEPNYEFADLEEALGALLSRSSDLSVNIRSYAPDSPRSHEFVYGLRSLDEAVAAAHRLAAQGLFIIANETIDINDGGVSGVVQGDIVEFAPDDTPRCVEKPGVASLPKAWAIAMLKIVYGFSPDIDTGSESRLEFSIHPRPRGWKQSHTLAWELERLSEASPKPTLTWPNRFSRHIGDKAYGLLMAHVAGLSVPRTTVIGRRVAPFSFGKPTGSCEVWTRTCPHEPEPGLYTTRKGWTDPFRLMAEEDPRHEAIASVISQDAVPATYSGAAIVTIGGALHIEGRAGEGDGLMLGHDHPEQLPLQIHQDVTNVFTELSRMLGAVRFEWVHDGKQVWIVQLHRGATVTSGTVLVPGEASRWYRFEAANGLEALRAFLRDVPEDGGVSIEGEIGLTSHLADLIRKARKPARIAVPA</sequence>
<dbReference type="RefSeq" id="WP_353642494.1">
    <property type="nucleotide sequence ID" value="NZ_CP159253.1"/>
</dbReference>
<accession>A0AAU8CT35</accession>
<gene>
    <name evidence="1" type="ORF">ABVK50_05605</name>
</gene>